<comment type="caution">
    <text evidence="5">The sequence shown here is derived from an EMBL/GenBank/DDBJ whole genome shotgun (WGS) entry which is preliminary data.</text>
</comment>
<evidence type="ECO:0000256" key="3">
    <source>
        <dbReference type="ARBA" id="ARBA00023163"/>
    </source>
</evidence>
<dbReference type="SUPFAM" id="SSF47413">
    <property type="entry name" value="lambda repressor-like DNA-binding domains"/>
    <property type="match status" value="1"/>
</dbReference>
<keyword evidence="3" id="KW-0804">Transcription</keyword>
<dbReference type="PANTHER" id="PTHR30146:SF138">
    <property type="entry name" value="TRANSCRIPTIONAL REGULATORY PROTEIN"/>
    <property type="match status" value="1"/>
</dbReference>
<dbReference type="Pfam" id="PF13377">
    <property type="entry name" value="Peripla_BP_3"/>
    <property type="match status" value="1"/>
</dbReference>
<gene>
    <name evidence="5" type="ORF">QO011_000804</name>
</gene>
<dbReference type="InterPro" id="IPR046335">
    <property type="entry name" value="LacI/GalR-like_sensor"/>
</dbReference>
<evidence type="ECO:0000256" key="2">
    <source>
        <dbReference type="ARBA" id="ARBA00023125"/>
    </source>
</evidence>
<dbReference type="InterPro" id="IPR000843">
    <property type="entry name" value="HTH_LacI"/>
</dbReference>
<accession>A0ABU0J0M6</accession>
<dbReference type="InterPro" id="IPR028082">
    <property type="entry name" value="Peripla_BP_I"/>
</dbReference>
<organism evidence="5 6">
    <name type="scientific">Labrys wisconsinensis</name>
    <dbReference type="NCBI Taxonomy" id="425677"/>
    <lineage>
        <taxon>Bacteria</taxon>
        <taxon>Pseudomonadati</taxon>
        <taxon>Pseudomonadota</taxon>
        <taxon>Alphaproteobacteria</taxon>
        <taxon>Hyphomicrobiales</taxon>
        <taxon>Xanthobacteraceae</taxon>
        <taxon>Labrys</taxon>
    </lineage>
</organism>
<dbReference type="CDD" id="cd01392">
    <property type="entry name" value="HTH_LacI"/>
    <property type="match status" value="1"/>
</dbReference>
<dbReference type="SUPFAM" id="SSF53822">
    <property type="entry name" value="Periplasmic binding protein-like I"/>
    <property type="match status" value="1"/>
</dbReference>
<keyword evidence="6" id="KW-1185">Reference proteome</keyword>
<dbReference type="Proteomes" id="UP001242480">
    <property type="component" value="Unassembled WGS sequence"/>
</dbReference>
<proteinExistence type="predicted"/>
<dbReference type="PROSITE" id="PS50932">
    <property type="entry name" value="HTH_LACI_2"/>
    <property type="match status" value="1"/>
</dbReference>
<dbReference type="InterPro" id="IPR010982">
    <property type="entry name" value="Lambda_DNA-bd_dom_sf"/>
</dbReference>
<keyword evidence="2" id="KW-0238">DNA-binding</keyword>
<dbReference type="CDD" id="cd06267">
    <property type="entry name" value="PBP1_LacI_sugar_binding-like"/>
    <property type="match status" value="1"/>
</dbReference>
<reference evidence="5 6" key="1">
    <citation type="submission" date="2023-07" db="EMBL/GenBank/DDBJ databases">
        <title>Genomic Encyclopedia of Type Strains, Phase IV (KMG-IV): sequencing the most valuable type-strain genomes for metagenomic binning, comparative biology and taxonomic classification.</title>
        <authorList>
            <person name="Goeker M."/>
        </authorList>
    </citation>
    <scope>NUCLEOTIDE SEQUENCE [LARGE SCALE GENOMIC DNA]</scope>
    <source>
        <strain evidence="5 6">DSM 19619</strain>
    </source>
</reference>
<evidence type="ECO:0000313" key="6">
    <source>
        <dbReference type="Proteomes" id="UP001242480"/>
    </source>
</evidence>
<evidence type="ECO:0000313" key="5">
    <source>
        <dbReference type="EMBL" id="MDQ0467809.1"/>
    </source>
</evidence>
<dbReference type="Gene3D" id="3.40.50.2300">
    <property type="match status" value="2"/>
</dbReference>
<dbReference type="EMBL" id="JAUSVX010000001">
    <property type="protein sequence ID" value="MDQ0467809.1"/>
    <property type="molecule type" value="Genomic_DNA"/>
</dbReference>
<evidence type="ECO:0000256" key="1">
    <source>
        <dbReference type="ARBA" id="ARBA00023015"/>
    </source>
</evidence>
<sequence length="357" mass="37416">MPVRSPGGPRSTPTIRHVAEAANVSRATVSRAFGQPHLLSRETVELVQAVAARLGYVPNHTARALSTGRAGNIALVVPDITNPFFAALMRGAQAKARDAGFATFLGDSDETPELEDMLLAKLSAQVEGFILASSRLSRERILHHAQRRPFVLINRDVPKLPRLLIDTGPSYARAVEHLAGLGHRAIAYLAGPTLSWSNRQRHKASLEAARRLGLALTRIPTSRPSFEAGRAATDALLASGATAALAFDDVMAQGVMAGLAARGLSVPGDISLIGCDGVLATTTYPPLTSVTAHCTRAGEEAVDLLLDVLDGKAPRDRTLNLPTELVIRATTAAPASAASLGLPGIEPGSAAALPEPF</sequence>
<feature type="domain" description="HTH lacI-type" evidence="4">
    <location>
        <begin position="13"/>
        <end position="67"/>
    </location>
</feature>
<dbReference type="SMART" id="SM00354">
    <property type="entry name" value="HTH_LACI"/>
    <property type="match status" value="1"/>
</dbReference>
<dbReference type="RefSeq" id="WP_307268007.1">
    <property type="nucleotide sequence ID" value="NZ_JAUSVX010000001.1"/>
</dbReference>
<keyword evidence="1" id="KW-0805">Transcription regulation</keyword>
<name>A0ABU0J0M6_9HYPH</name>
<dbReference type="Gene3D" id="1.10.260.40">
    <property type="entry name" value="lambda repressor-like DNA-binding domains"/>
    <property type="match status" value="1"/>
</dbReference>
<dbReference type="PANTHER" id="PTHR30146">
    <property type="entry name" value="LACI-RELATED TRANSCRIPTIONAL REPRESSOR"/>
    <property type="match status" value="1"/>
</dbReference>
<evidence type="ECO:0000259" key="4">
    <source>
        <dbReference type="PROSITE" id="PS50932"/>
    </source>
</evidence>
<protein>
    <submittedName>
        <fullName evidence="5">LacI family transcriptional regulator</fullName>
    </submittedName>
</protein>
<dbReference type="Pfam" id="PF00356">
    <property type="entry name" value="LacI"/>
    <property type="match status" value="1"/>
</dbReference>